<evidence type="ECO:0000256" key="4">
    <source>
        <dbReference type="ARBA" id="ARBA00022840"/>
    </source>
</evidence>
<evidence type="ECO:0000313" key="9">
    <source>
        <dbReference type="EMBL" id="PZT47998.1"/>
    </source>
</evidence>
<comment type="catalytic activity">
    <reaction evidence="7">
        <text>L-tyrosyl-[protein] + ATP = O-(5'-adenylyl)-L-tyrosyl-[protein] + diphosphate</text>
        <dbReference type="Rhea" id="RHEA:54288"/>
        <dbReference type="Rhea" id="RHEA-COMP:10136"/>
        <dbReference type="Rhea" id="RHEA-COMP:13846"/>
        <dbReference type="ChEBI" id="CHEBI:30616"/>
        <dbReference type="ChEBI" id="CHEBI:33019"/>
        <dbReference type="ChEBI" id="CHEBI:46858"/>
        <dbReference type="ChEBI" id="CHEBI:83624"/>
        <dbReference type="EC" id="2.7.7.108"/>
    </reaction>
</comment>
<keyword evidence="4" id="KW-0067">ATP-binding</keyword>
<comment type="caution">
    <text evidence="9">The sequence shown here is derived from an EMBL/GenBank/DDBJ whole genome shotgun (WGS) entry which is preliminary data.</text>
</comment>
<organism evidence="9 10">
    <name type="scientific">Helicobacter valdiviensis</name>
    <dbReference type="NCBI Taxonomy" id="1458358"/>
    <lineage>
        <taxon>Bacteria</taxon>
        <taxon>Pseudomonadati</taxon>
        <taxon>Campylobacterota</taxon>
        <taxon>Epsilonproteobacteria</taxon>
        <taxon>Campylobacterales</taxon>
        <taxon>Helicobacteraceae</taxon>
        <taxon>Helicobacter</taxon>
    </lineage>
</organism>
<evidence type="ECO:0000256" key="5">
    <source>
        <dbReference type="ARBA" id="ARBA00034531"/>
    </source>
</evidence>
<dbReference type="PANTHER" id="PTHR39560:SF1">
    <property type="entry name" value="PROTEIN ADENYLYLTRANSFERASE FIC-RELATED"/>
    <property type="match status" value="1"/>
</dbReference>
<protein>
    <recommendedName>
        <fullName evidence="5">protein adenylyltransferase</fullName>
        <ecNumber evidence="5">2.7.7.108</ecNumber>
    </recommendedName>
</protein>
<evidence type="ECO:0000259" key="8">
    <source>
        <dbReference type="PROSITE" id="PS51459"/>
    </source>
</evidence>
<reference evidence="9 10" key="1">
    <citation type="submission" date="2017-03" db="EMBL/GenBank/DDBJ databases">
        <title>Genomic and clinical evidence uncovers the enterohepatic species Helicobacter valdiviensis as a potential human intestinal pathogen.</title>
        <authorList>
            <person name="Fresia P."/>
            <person name="Jara R."/>
            <person name="Sierra R."/>
            <person name="Ferres I."/>
            <person name="Greif G."/>
            <person name="Iraola G."/>
            <person name="Collado L."/>
        </authorList>
    </citation>
    <scope>NUCLEOTIDE SEQUENCE [LARGE SCALE GENOMIC DNA]</scope>
    <source>
        <strain evidence="9 10">WBE14</strain>
    </source>
</reference>
<dbReference type="EC" id="2.7.7.108" evidence="5"/>
<accession>A0A2W6MXQ8</accession>
<dbReference type="Pfam" id="PF02661">
    <property type="entry name" value="Fic"/>
    <property type="match status" value="1"/>
</dbReference>
<dbReference type="GO" id="GO:0070733">
    <property type="term" value="F:AMPylase activity"/>
    <property type="evidence" value="ECO:0007669"/>
    <property type="project" value="UniProtKB-EC"/>
</dbReference>
<evidence type="ECO:0000256" key="3">
    <source>
        <dbReference type="ARBA" id="ARBA00022741"/>
    </source>
</evidence>
<dbReference type="SUPFAM" id="SSF140931">
    <property type="entry name" value="Fic-like"/>
    <property type="match status" value="1"/>
</dbReference>
<dbReference type="InterPro" id="IPR036597">
    <property type="entry name" value="Fido-like_dom_sf"/>
</dbReference>
<gene>
    <name evidence="9" type="ORF">B6S12_06310</name>
</gene>
<dbReference type="Gene3D" id="1.10.3290.10">
    <property type="entry name" value="Fido-like domain"/>
    <property type="match status" value="1"/>
</dbReference>
<sequence>MQTNKHFYDFIAQNKLGLSGKNLEIKMRELTKLRAKELKSDIGFWDFKKFNYSNYKEIHFYLFQDIFEWAGKDRYDLGLSGNFSKFIIQFCRGDKISSLAESIFTKELKSINDFCLSSSSPIDIKTSAKLLANLWNKLNFLHPFREGNGRVSRIFLEMFAKSLKFYFDIDNIERRKQVIALNRALRNNPQSLEELVFINICYATKS</sequence>
<dbReference type="PROSITE" id="PS51459">
    <property type="entry name" value="FIDO"/>
    <property type="match status" value="1"/>
</dbReference>
<dbReference type="InterPro" id="IPR003812">
    <property type="entry name" value="Fido"/>
</dbReference>
<proteinExistence type="predicted"/>
<keyword evidence="3" id="KW-0547">Nucleotide-binding</keyword>
<dbReference type="AlphaFoldDB" id="A0A2W6MXQ8"/>
<dbReference type="PANTHER" id="PTHR39560">
    <property type="entry name" value="PROTEIN ADENYLYLTRANSFERASE FIC-RELATED"/>
    <property type="match status" value="1"/>
</dbReference>
<keyword evidence="2" id="KW-0548">Nucleotidyltransferase</keyword>
<name>A0A2W6MXQ8_9HELI</name>
<dbReference type="EMBL" id="NBIU01000016">
    <property type="protein sequence ID" value="PZT47998.1"/>
    <property type="molecule type" value="Genomic_DNA"/>
</dbReference>
<keyword evidence="1" id="KW-0808">Transferase</keyword>
<evidence type="ECO:0000256" key="6">
    <source>
        <dbReference type="ARBA" id="ARBA00047939"/>
    </source>
</evidence>
<keyword evidence="10" id="KW-1185">Reference proteome</keyword>
<comment type="catalytic activity">
    <reaction evidence="6">
        <text>L-threonyl-[protein] + ATP = 3-O-(5'-adenylyl)-L-threonyl-[protein] + diphosphate</text>
        <dbReference type="Rhea" id="RHEA:54292"/>
        <dbReference type="Rhea" id="RHEA-COMP:11060"/>
        <dbReference type="Rhea" id="RHEA-COMP:13847"/>
        <dbReference type="ChEBI" id="CHEBI:30013"/>
        <dbReference type="ChEBI" id="CHEBI:30616"/>
        <dbReference type="ChEBI" id="CHEBI:33019"/>
        <dbReference type="ChEBI" id="CHEBI:138113"/>
        <dbReference type="EC" id="2.7.7.108"/>
    </reaction>
</comment>
<dbReference type="Proteomes" id="UP000249746">
    <property type="component" value="Unassembled WGS sequence"/>
</dbReference>
<evidence type="ECO:0000256" key="1">
    <source>
        <dbReference type="ARBA" id="ARBA00022679"/>
    </source>
</evidence>
<evidence type="ECO:0000256" key="7">
    <source>
        <dbReference type="ARBA" id="ARBA00048696"/>
    </source>
</evidence>
<dbReference type="OrthoDB" id="9813719at2"/>
<dbReference type="RefSeq" id="WP_111229965.1">
    <property type="nucleotide sequence ID" value="NZ_NBIU01000016.1"/>
</dbReference>
<feature type="domain" description="Fido" evidence="8">
    <location>
        <begin position="50"/>
        <end position="200"/>
    </location>
</feature>
<dbReference type="GO" id="GO:0051302">
    <property type="term" value="P:regulation of cell division"/>
    <property type="evidence" value="ECO:0007669"/>
    <property type="project" value="TreeGrafter"/>
</dbReference>
<dbReference type="GO" id="GO:0005524">
    <property type="term" value="F:ATP binding"/>
    <property type="evidence" value="ECO:0007669"/>
    <property type="project" value="UniProtKB-KW"/>
</dbReference>
<evidence type="ECO:0000256" key="2">
    <source>
        <dbReference type="ARBA" id="ARBA00022695"/>
    </source>
</evidence>
<evidence type="ECO:0000313" key="10">
    <source>
        <dbReference type="Proteomes" id="UP000249746"/>
    </source>
</evidence>